<proteinExistence type="predicted"/>
<sequence>MARGVIEVIRFPPPAVPRLQQFVLTVVAVLAVRERVRYHPAHPAVCLPALQPPGRVVKLPRAQPPLTSEHLTVQGVTRELTDNLPVQIYLLEMTAAVVQMALRSAVRKGGGCPVAEFIVLMG</sequence>
<evidence type="ECO:0000313" key="1">
    <source>
        <dbReference type="EMBL" id="RDR28200.1"/>
    </source>
</evidence>
<organism evidence="1 2">
    <name type="scientific">Escherichia marmotae</name>
    <dbReference type="NCBI Taxonomy" id="1499973"/>
    <lineage>
        <taxon>Bacteria</taxon>
        <taxon>Pseudomonadati</taxon>
        <taxon>Pseudomonadota</taxon>
        <taxon>Gammaproteobacteria</taxon>
        <taxon>Enterobacterales</taxon>
        <taxon>Enterobacteriaceae</taxon>
        <taxon>Escherichia</taxon>
    </lineage>
</organism>
<gene>
    <name evidence="1" type="ORF">C4A13_01620</name>
</gene>
<reference evidence="1 2" key="1">
    <citation type="submission" date="2018-06" db="EMBL/GenBank/DDBJ databases">
        <title>Recombination Drives Gene Content and Phenotype Evolution in Wild Type E. coli Strains.</title>
        <authorList>
            <person name="Field C.M."/>
            <person name="Silander O.K."/>
            <person name="Van Nimwegen E."/>
        </authorList>
    </citation>
    <scope>NUCLEOTIDE SEQUENCE [LARGE SCALE GENOMIC DNA]</scope>
    <source>
        <strain evidence="1 2">SC344</strain>
    </source>
</reference>
<dbReference type="AlphaFoldDB" id="A0A370V9X6"/>
<protein>
    <submittedName>
        <fullName evidence="1">Uncharacterized protein</fullName>
    </submittedName>
</protein>
<dbReference type="EMBL" id="QONO01000051">
    <property type="protein sequence ID" value="RDR28200.1"/>
    <property type="molecule type" value="Genomic_DNA"/>
</dbReference>
<evidence type="ECO:0000313" key="2">
    <source>
        <dbReference type="Proteomes" id="UP000254454"/>
    </source>
</evidence>
<accession>A0A370V9X6</accession>
<name>A0A370V9X6_9ESCH</name>
<comment type="caution">
    <text evidence="1">The sequence shown here is derived from an EMBL/GenBank/DDBJ whole genome shotgun (WGS) entry which is preliminary data.</text>
</comment>
<dbReference type="Proteomes" id="UP000254454">
    <property type="component" value="Unassembled WGS sequence"/>
</dbReference>